<dbReference type="Proteomes" id="UP000823913">
    <property type="component" value="Unassembled WGS sequence"/>
</dbReference>
<evidence type="ECO:0000256" key="1">
    <source>
        <dbReference type="ARBA" id="ARBA00004651"/>
    </source>
</evidence>
<dbReference type="SUPFAM" id="SSF52540">
    <property type="entry name" value="P-loop containing nucleoside triphosphate hydrolases"/>
    <property type="match status" value="1"/>
</dbReference>
<dbReference type="PROSITE" id="PS50893">
    <property type="entry name" value="ABC_TRANSPORTER_2"/>
    <property type="match status" value="1"/>
</dbReference>
<keyword evidence="4 10" id="KW-0067">ATP-binding</keyword>
<reference evidence="10" key="1">
    <citation type="submission" date="2020-10" db="EMBL/GenBank/DDBJ databases">
        <authorList>
            <person name="Gilroy R."/>
        </authorList>
    </citation>
    <scope>NUCLEOTIDE SEQUENCE</scope>
    <source>
        <strain evidence="10">ChiW16-3235</strain>
    </source>
</reference>
<dbReference type="SMART" id="SM00382">
    <property type="entry name" value="AAA"/>
    <property type="match status" value="1"/>
</dbReference>
<comment type="subcellular location">
    <subcellularLocation>
        <location evidence="1">Cell membrane</location>
        <topology evidence="1">Multi-pass membrane protein</topology>
    </subcellularLocation>
</comment>
<dbReference type="Gene3D" id="1.20.1560.10">
    <property type="entry name" value="ABC transporter type 1, transmembrane domain"/>
    <property type="match status" value="1"/>
</dbReference>
<evidence type="ECO:0000256" key="2">
    <source>
        <dbReference type="ARBA" id="ARBA00022692"/>
    </source>
</evidence>
<comment type="caution">
    <text evidence="10">The sequence shown here is derived from an EMBL/GenBank/DDBJ whole genome shotgun (WGS) entry which is preliminary data.</text>
</comment>
<sequence>MKNNEREKLQKGLIRRFVPYYRPHLKLFVTDIICAALISAFNLIYPYITGEIIDNYVPNGLMNWLLISAFALLIFYIIKAGLNYFLQYWGHIVGVRIQKTLRSELFDHLEKMPLSFFDENKTGVIMSRLTNDLFEISELAHHGPEDVLLSAVTLVGAIAIMFTYDVWLALILLALVPLILIYTIFMRKRFVDVYDEMRVVQGEINADVESAVSGIRVARAYTAEEHEKIKFEHGNDAFAKCKGKQYKVMGQYYASMRFLLDFMNFAVILIGGVFFFNGRIEPGVYTAFIMYVTTFSNPIWTLTTIYEQIQQGLTGFNRFCNIMDKPTEPEDADATDCGRLNGDICFDNVSFSYKNDDSAKKVISGFTCKIGAGKTVALVGPSGGGKTTLCHLIPRFYEIDEGSISIDGKDIKSVTKKSLRENIGIVQQDVFLFNGTVKENIAYGDFNASDEQIIEAAKRANIHDYVMTLPDGYDTAVGERGVKLSGGQKQRISIARAFLKNPPILILDEATSALDNATEMLIQESLNELSEGRTTIVVAHRLSTVKNADEIIVVTPAGIAERGTHEQLMALNGIYKELYNYQFKNL</sequence>
<evidence type="ECO:0000259" key="9">
    <source>
        <dbReference type="PROSITE" id="PS50929"/>
    </source>
</evidence>
<dbReference type="PROSITE" id="PS50929">
    <property type="entry name" value="ABC_TM1F"/>
    <property type="match status" value="1"/>
</dbReference>
<feature type="transmembrane region" description="Helical" evidence="7">
    <location>
        <begin position="258"/>
        <end position="276"/>
    </location>
</feature>
<organism evidence="10 11">
    <name type="scientific">Candidatus Coproplasma avicola</name>
    <dbReference type="NCBI Taxonomy" id="2840744"/>
    <lineage>
        <taxon>Bacteria</taxon>
        <taxon>Bacillati</taxon>
        <taxon>Bacillota</taxon>
        <taxon>Clostridia</taxon>
        <taxon>Eubacteriales</taxon>
        <taxon>Candidatus Coproplasma</taxon>
    </lineage>
</organism>
<dbReference type="PROSITE" id="PS00211">
    <property type="entry name" value="ABC_TRANSPORTER_1"/>
    <property type="match status" value="1"/>
</dbReference>
<dbReference type="InterPro" id="IPR027417">
    <property type="entry name" value="P-loop_NTPase"/>
</dbReference>
<dbReference type="Pfam" id="PF00005">
    <property type="entry name" value="ABC_tran"/>
    <property type="match status" value="1"/>
</dbReference>
<dbReference type="InterPro" id="IPR011527">
    <property type="entry name" value="ABC1_TM_dom"/>
</dbReference>
<proteinExistence type="predicted"/>
<feature type="transmembrane region" description="Helical" evidence="7">
    <location>
        <begin position="25"/>
        <end position="48"/>
    </location>
</feature>
<keyword evidence="3" id="KW-0547">Nucleotide-binding</keyword>
<feature type="transmembrane region" description="Helical" evidence="7">
    <location>
        <begin position="170"/>
        <end position="187"/>
    </location>
</feature>
<keyword evidence="6 7" id="KW-0472">Membrane</keyword>
<dbReference type="AlphaFoldDB" id="A0A9D1E592"/>
<dbReference type="InterPro" id="IPR036640">
    <property type="entry name" value="ABC1_TM_sf"/>
</dbReference>
<dbReference type="CDD" id="cd18549">
    <property type="entry name" value="ABC_6TM_YwjA_like"/>
    <property type="match status" value="1"/>
</dbReference>
<name>A0A9D1E592_9FIRM</name>
<dbReference type="GO" id="GO:0005524">
    <property type="term" value="F:ATP binding"/>
    <property type="evidence" value="ECO:0007669"/>
    <property type="project" value="UniProtKB-KW"/>
</dbReference>
<feature type="domain" description="ABC transmembrane type-1" evidence="9">
    <location>
        <begin position="32"/>
        <end position="311"/>
    </location>
</feature>
<dbReference type="InterPro" id="IPR017871">
    <property type="entry name" value="ABC_transporter-like_CS"/>
</dbReference>
<accession>A0A9D1E592</accession>
<evidence type="ECO:0000256" key="4">
    <source>
        <dbReference type="ARBA" id="ARBA00022840"/>
    </source>
</evidence>
<reference evidence="10" key="2">
    <citation type="journal article" date="2021" name="PeerJ">
        <title>Extensive microbial diversity within the chicken gut microbiome revealed by metagenomics and culture.</title>
        <authorList>
            <person name="Gilroy R."/>
            <person name="Ravi A."/>
            <person name="Getino M."/>
            <person name="Pursley I."/>
            <person name="Horton D.L."/>
            <person name="Alikhan N.F."/>
            <person name="Baker D."/>
            <person name="Gharbi K."/>
            <person name="Hall N."/>
            <person name="Watson M."/>
            <person name="Adriaenssens E.M."/>
            <person name="Foster-Nyarko E."/>
            <person name="Jarju S."/>
            <person name="Secka A."/>
            <person name="Antonio M."/>
            <person name="Oren A."/>
            <person name="Chaudhuri R.R."/>
            <person name="La Ragione R."/>
            <person name="Hildebrand F."/>
            <person name="Pallen M.J."/>
        </authorList>
    </citation>
    <scope>NUCLEOTIDE SEQUENCE</scope>
    <source>
        <strain evidence="10">ChiW16-3235</strain>
    </source>
</reference>
<dbReference type="Pfam" id="PF00664">
    <property type="entry name" value="ABC_membrane"/>
    <property type="match status" value="1"/>
</dbReference>
<dbReference type="InterPro" id="IPR003439">
    <property type="entry name" value="ABC_transporter-like_ATP-bd"/>
</dbReference>
<dbReference type="SUPFAM" id="SSF90123">
    <property type="entry name" value="ABC transporter transmembrane region"/>
    <property type="match status" value="1"/>
</dbReference>
<dbReference type="InterPro" id="IPR039421">
    <property type="entry name" value="Type_1_exporter"/>
</dbReference>
<feature type="transmembrane region" description="Helical" evidence="7">
    <location>
        <begin position="60"/>
        <end position="78"/>
    </location>
</feature>
<dbReference type="GO" id="GO:0016887">
    <property type="term" value="F:ATP hydrolysis activity"/>
    <property type="evidence" value="ECO:0007669"/>
    <property type="project" value="InterPro"/>
</dbReference>
<dbReference type="FunFam" id="3.40.50.300:FF:000218">
    <property type="entry name" value="Multidrug ABC transporter ATP-binding protein"/>
    <property type="match status" value="1"/>
</dbReference>
<keyword evidence="2 7" id="KW-0812">Transmembrane</keyword>
<dbReference type="InterPro" id="IPR003593">
    <property type="entry name" value="AAA+_ATPase"/>
</dbReference>
<evidence type="ECO:0000313" key="11">
    <source>
        <dbReference type="Proteomes" id="UP000823913"/>
    </source>
</evidence>
<evidence type="ECO:0000259" key="8">
    <source>
        <dbReference type="PROSITE" id="PS50893"/>
    </source>
</evidence>
<dbReference type="GO" id="GO:0005886">
    <property type="term" value="C:plasma membrane"/>
    <property type="evidence" value="ECO:0007669"/>
    <property type="project" value="UniProtKB-SubCell"/>
</dbReference>
<dbReference type="EMBL" id="DVHK01000001">
    <property type="protein sequence ID" value="HIR66421.1"/>
    <property type="molecule type" value="Genomic_DNA"/>
</dbReference>
<evidence type="ECO:0000256" key="3">
    <source>
        <dbReference type="ARBA" id="ARBA00022741"/>
    </source>
</evidence>
<evidence type="ECO:0000256" key="7">
    <source>
        <dbReference type="SAM" id="Phobius"/>
    </source>
</evidence>
<dbReference type="Gene3D" id="3.40.50.300">
    <property type="entry name" value="P-loop containing nucleotide triphosphate hydrolases"/>
    <property type="match status" value="1"/>
</dbReference>
<evidence type="ECO:0000256" key="5">
    <source>
        <dbReference type="ARBA" id="ARBA00022989"/>
    </source>
</evidence>
<evidence type="ECO:0000313" key="10">
    <source>
        <dbReference type="EMBL" id="HIR66421.1"/>
    </source>
</evidence>
<dbReference type="PANTHER" id="PTHR43394:SF1">
    <property type="entry name" value="ATP-BINDING CASSETTE SUB-FAMILY B MEMBER 10, MITOCHONDRIAL"/>
    <property type="match status" value="1"/>
</dbReference>
<gene>
    <name evidence="10" type="ORF">IAB94_00055</name>
</gene>
<evidence type="ECO:0000256" key="6">
    <source>
        <dbReference type="ARBA" id="ARBA00023136"/>
    </source>
</evidence>
<dbReference type="GO" id="GO:0015421">
    <property type="term" value="F:ABC-type oligopeptide transporter activity"/>
    <property type="evidence" value="ECO:0007669"/>
    <property type="project" value="TreeGrafter"/>
</dbReference>
<protein>
    <submittedName>
        <fullName evidence="10">ABC transporter ATP-binding protein</fullName>
    </submittedName>
</protein>
<feature type="domain" description="ABC transporter" evidence="8">
    <location>
        <begin position="344"/>
        <end position="581"/>
    </location>
</feature>
<dbReference type="CDD" id="cd03251">
    <property type="entry name" value="ABCC_MsbA"/>
    <property type="match status" value="1"/>
</dbReference>
<dbReference type="PANTHER" id="PTHR43394">
    <property type="entry name" value="ATP-DEPENDENT PERMEASE MDL1, MITOCHONDRIAL"/>
    <property type="match status" value="1"/>
</dbReference>
<keyword evidence="5 7" id="KW-1133">Transmembrane helix</keyword>